<reference evidence="1" key="1">
    <citation type="journal article" date="2022" name="Int. J. Mol. Sci.">
        <title>Draft Genome of Tanacetum Coccineum: Genomic Comparison of Closely Related Tanacetum-Family Plants.</title>
        <authorList>
            <person name="Yamashiro T."/>
            <person name="Shiraishi A."/>
            <person name="Nakayama K."/>
            <person name="Satake H."/>
        </authorList>
    </citation>
    <scope>NUCLEOTIDE SEQUENCE</scope>
</reference>
<protein>
    <recommendedName>
        <fullName evidence="3">MAK10-like protein</fullName>
    </recommendedName>
</protein>
<reference evidence="1" key="2">
    <citation type="submission" date="2022-01" db="EMBL/GenBank/DDBJ databases">
        <authorList>
            <person name="Yamashiro T."/>
            <person name="Shiraishi A."/>
            <person name="Satake H."/>
            <person name="Nakayama K."/>
        </authorList>
    </citation>
    <scope>NUCLEOTIDE SEQUENCE</scope>
</reference>
<accession>A0ABQ5BP34</accession>
<proteinExistence type="predicted"/>
<organism evidence="1 2">
    <name type="scientific">Tanacetum coccineum</name>
    <dbReference type="NCBI Taxonomy" id="301880"/>
    <lineage>
        <taxon>Eukaryota</taxon>
        <taxon>Viridiplantae</taxon>
        <taxon>Streptophyta</taxon>
        <taxon>Embryophyta</taxon>
        <taxon>Tracheophyta</taxon>
        <taxon>Spermatophyta</taxon>
        <taxon>Magnoliopsida</taxon>
        <taxon>eudicotyledons</taxon>
        <taxon>Gunneridae</taxon>
        <taxon>Pentapetalae</taxon>
        <taxon>asterids</taxon>
        <taxon>campanulids</taxon>
        <taxon>Asterales</taxon>
        <taxon>Asteraceae</taxon>
        <taxon>Asteroideae</taxon>
        <taxon>Anthemideae</taxon>
        <taxon>Anthemidinae</taxon>
        <taxon>Tanacetum</taxon>
    </lineage>
</organism>
<gene>
    <name evidence="1" type="ORF">Tco_0875187</name>
</gene>
<sequence length="406" mass="46356">MENENLRRTLGDYSKPSYEGYRNTIEIPDGNNVVPLRPDTIRLVQNGCSFHGLRSEDPNQHLKDFLKLVDSLDHNGRTSKLCNDILMFQQHQGESLFEAWTRFKDLLQKVPHHGIDLWLQEEEWYDLIFLKRSSNYETANMEQVLEAMECQVDSLIKEAILLAGKSANLCGISSNEFMQLSLKVMEKLMDKIRIKENKKIQKITKSLDTEELGSSSNTKSLGSLVVETLLSYLKFGSPKSLCVKYVHIIFPISPLVRESTFGFKPSTKNKRNVKSRHDAKNLSPQSYPQVLPSFKVYTPPVTYQEEVEETLGTRLLGQSGSSGVDSSNLEIIENDWEIESKEVSFLGRGLNSPVRPKEVENVGIRDSHHLEHIIQQLLFQHMASVYRYYHPQLTLSVGEPSLLTVK</sequence>
<dbReference type="Proteomes" id="UP001151760">
    <property type="component" value="Unassembled WGS sequence"/>
</dbReference>
<name>A0ABQ5BP34_9ASTR</name>
<evidence type="ECO:0008006" key="3">
    <source>
        <dbReference type="Google" id="ProtNLM"/>
    </source>
</evidence>
<keyword evidence="2" id="KW-1185">Reference proteome</keyword>
<dbReference type="EMBL" id="BQNB010013477">
    <property type="protein sequence ID" value="GJT16481.1"/>
    <property type="molecule type" value="Genomic_DNA"/>
</dbReference>
<evidence type="ECO:0000313" key="2">
    <source>
        <dbReference type="Proteomes" id="UP001151760"/>
    </source>
</evidence>
<comment type="caution">
    <text evidence="1">The sequence shown here is derived from an EMBL/GenBank/DDBJ whole genome shotgun (WGS) entry which is preliminary data.</text>
</comment>
<evidence type="ECO:0000313" key="1">
    <source>
        <dbReference type="EMBL" id="GJT16481.1"/>
    </source>
</evidence>